<dbReference type="SUPFAM" id="SSF53474">
    <property type="entry name" value="alpha/beta-Hydrolases"/>
    <property type="match status" value="1"/>
</dbReference>
<dbReference type="RefSeq" id="WP_345136890.1">
    <property type="nucleotide sequence ID" value="NZ_BAABAT010000038.1"/>
</dbReference>
<protein>
    <recommendedName>
        <fullName evidence="3">Lecithin:cholesterol acyltransferase</fullName>
    </recommendedName>
</protein>
<evidence type="ECO:0000313" key="1">
    <source>
        <dbReference type="EMBL" id="GAA4259976.1"/>
    </source>
</evidence>
<dbReference type="EMBL" id="BAABAT010000038">
    <property type="protein sequence ID" value="GAA4259976.1"/>
    <property type="molecule type" value="Genomic_DNA"/>
</dbReference>
<organism evidence="1 2">
    <name type="scientific">Dactylosporangium darangshiense</name>
    <dbReference type="NCBI Taxonomy" id="579108"/>
    <lineage>
        <taxon>Bacteria</taxon>
        <taxon>Bacillati</taxon>
        <taxon>Actinomycetota</taxon>
        <taxon>Actinomycetes</taxon>
        <taxon>Micromonosporales</taxon>
        <taxon>Micromonosporaceae</taxon>
        <taxon>Dactylosporangium</taxon>
    </lineage>
</organism>
<proteinExistence type="predicted"/>
<name>A0ABP8DN09_9ACTN</name>
<accession>A0ABP8DN09</accession>
<reference evidence="2" key="1">
    <citation type="journal article" date="2019" name="Int. J. Syst. Evol. Microbiol.">
        <title>The Global Catalogue of Microorganisms (GCM) 10K type strain sequencing project: providing services to taxonomists for standard genome sequencing and annotation.</title>
        <authorList>
            <consortium name="The Broad Institute Genomics Platform"/>
            <consortium name="The Broad Institute Genome Sequencing Center for Infectious Disease"/>
            <person name="Wu L."/>
            <person name="Ma J."/>
        </authorList>
    </citation>
    <scope>NUCLEOTIDE SEQUENCE [LARGE SCALE GENOMIC DNA]</scope>
    <source>
        <strain evidence="2">JCM 17441</strain>
    </source>
</reference>
<dbReference type="Pfam" id="PF02450">
    <property type="entry name" value="LCAT"/>
    <property type="match status" value="1"/>
</dbReference>
<evidence type="ECO:0000313" key="2">
    <source>
        <dbReference type="Proteomes" id="UP001500620"/>
    </source>
</evidence>
<evidence type="ECO:0008006" key="3">
    <source>
        <dbReference type="Google" id="ProtNLM"/>
    </source>
</evidence>
<dbReference type="Proteomes" id="UP001500620">
    <property type="component" value="Unassembled WGS sequence"/>
</dbReference>
<dbReference type="InterPro" id="IPR003386">
    <property type="entry name" value="LACT/PDAT_acylTrfase"/>
</dbReference>
<keyword evidence="2" id="KW-1185">Reference proteome</keyword>
<dbReference type="Gene3D" id="3.40.50.1820">
    <property type="entry name" value="alpha/beta hydrolase"/>
    <property type="match status" value="1"/>
</dbReference>
<sequence>MDDARSVGRDAVIVLPGIMGSELVDAETQRVLWGVADIGWYVRAWTSGAGLDALAVTEDELAGRIGRVRATRVLRVPAFAPMLRGVEPYTALLTGVRRAAAHPDAVLEFAYDWRLPVPVNAAVLADAAERHLRRWRAHREGSRSARLVLVAHSMGGLVARWFTEQLHGDGETRYTVTLGTPFYGSAKAAVILSTGRGGPLPLPRARLRRLVAGMPGLYALLPAYRCVEEGPAARPLTADDVARLGGDADLAKAAMAMQAVLRADGGRGLRPLVGVEQPTVQSIVLADGVAEGREYTLLPGDDGPPRRVDRGGDGTVYRDAAAPVGAEPVYLPQTHTAIAKTREAVAHVRSVLTENPLGPPLGETAIGLTLPDVVTAGAPFEIGITGTDPAVVTCRVLDVGSERQVDRPAAGRRDGRLSATVTLPEPGVYRVELDGGGASPVSDLVMAVPADDRDEPASRAHR</sequence>
<dbReference type="InterPro" id="IPR029058">
    <property type="entry name" value="AB_hydrolase_fold"/>
</dbReference>
<gene>
    <name evidence="1" type="ORF">GCM10022255_086840</name>
</gene>
<comment type="caution">
    <text evidence="1">The sequence shown here is derived from an EMBL/GenBank/DDBJ whole genome shotgun (WGS) entry which is preliminary data.</text>
</comment>